<name>A0AAD7GP11_MYCRO</name>
<dbReference type="Proteomes" id="UP001221757">
    <property type="component" value="Unassembled WGS sequence"/>
</dbReference>
<protein>
    <submittedName>
        <fullName evidence="1">Uncharacterized protein</fullName>
    </submittedName>
</protein>
<proteinExistence type="predicted"/>
<dbReference type="EMBL" id="JARKIE010000033">
    <property type="protein sequence ID" value="KAJ7696782.1"/>
    <property type="molecule type" value="Genomic_DNA"/>
</dbReference>
<accession>A0AAD7GP11</accession>
<sequence>MLLTGIRRSLRQPFSALHTWHPLSTSARPHQDLNTVLIACKEFPSAPSGEEFYTLGDLVANEDYPAHWTRPGVHPSDYTVSDTMIKPEHIYHENNIHARMWFRTSLRLPNQKYTHLTFLVHTGAGQLLALECLVIHKRLKPDHQLRLPNGIGVNTLDTPRMNEPVNFIGAKLTMQLGLTVRDGRWNWLKSSVPNW</sequence>
<evidence type="ECO:0000313" key="2">
    <source>
        <dbReference type="Proteomes" id="UP001221757"/>
    </source>
</evidence>
<organism evidence="1 2">
    <name type="scientific">Mycena rosella</name>
    <name type="common">Pink bonnet</name>
    <name type="synonym">Agaricus rosellus</name>
    <dbReference type="NCBI Taxonomy" id="1033263"/>
    <lineage>
        <taxon>Eukaryota</taxon>
        <taxon>Fungi</taxon>
        <taxon>Dikarya</taxon>
        <taxon>Basidiomycota</taxon>
        <taxon>Agaricomycotina</taxon>
        <taxon>Agaricomycetes</taxon>
        <taxon>Agaricomycetidae</taxon>
        <taxon>Agaricales</taxon>
        <taxon>Marasmiineae</taxon>
        <taxon>Mycenaceae</taxon>
        <taxon>Mycena</taxon>
    </lineage>
</organism>
<keyword evidence="2" id="KW-1185">Reference proteome</keyword>
<evidence type="ECO:0000313" key="1">
    <source>
        <dbReference type="EMBL" id="KAJ7696782.1"/>
    </source>
</evidence>
<gene>
    <name evidence="1" type="ORF">B0H17DRAFT_1197888</name>
</gene>
<reference evidence="1" key="1">
    <citation type="submission" date="2023-03" db="EMBL/GenBank/DDBJ databases">
        <title>Massive genome expansion in bonnet fungi (Mycena s.s.) driven by repeated elements and novel gene families across ecological guilds.</title>
        <authorList>
            <consortium name="Lawrence Berkeley National Laboratory"/>
            <person name="Harder C.B."/>
            <person name="Miyauchi S."/>
            <person name="Viragh M."/>
            <person name="Kuo A."/>
            <person name="Thoen E."/>
            <person name="Andreopoulos B."/>
            <person name="Lu D."/>
            <person name="Skrede I."/>
            <person name="Drula E."/>
            <person name="Henrissat B."/>
            <person name="Morin E."/>
            <person name="Kohler A."/>
            <person name="Barry K."/>
            <person name="LaButti K."/>
            <person name="Morin E."/>
            <person name="Salamov A."/>
            <person name="Lipzen A."/>
            <person name="Mereny Z."/>
            <person name="Hegedus B."/>
            <person name="Baldrian P."/>
            <person name="Stursova M."/>
            <person name="Weitz H."/>
            <person name="Taylor A."/>
            <person name="Grigoriev I.V."/>
            <person name="Nagy L.G."/>
            <person name="Martin F."/>
            <person name="Kauserud H."/>
        </authorList>
    </citation>
    <scope>NUCLEOTIDE SEQUENCE</scope>
    <source>
        <strain evidence="1">CBHHK067</strain>
    </source>
</reference>
<comment type="caution">
    <text evidence="1">The sequence shown here is derived from an EMBL/GenBank/DDBJ whole genome shotgun (WGS) entry which is preliminary data.</text>
</comment>
<dbReference type="AlphaFoldDB" id="A0AAD7GP11"/>